<evidence type="ECO:0000313" key="1">
    <source>
        <dbReference type="EMBL" id="RAI43070.1"/>
    </source>
</evidence>
<sequence>MSASDRVFTGSVPDIYDRLLVPLIFDFYAIDLSRRVAQARPGRILETAAGTGALTRALSAALGSNTCLVATDLNGPMLEIAKARLPDSRIAWQQGDALSLPFDPGSFDAVCCQFGAMFFPDRLRAFREAHRVLGPGGRLHFNVWDEITENEFADAVTAALEEVFLEDPPRFLARTPHGHADVQTLRRELQAAGFGEIRVEAVEGTSRASSPRVPAVAYCQGTPLRTEIEARDPTMLQTATDAAARMIARRFGEGEVSGKMRAFVLSARAGAC</sequence>
<dbReference type="GO" id="GO:0032259">
    <property type="term" value="P:methylation"/>
    <property type="evidence" value="ECO:0007669"/>
    <property type="project" value="UniProtKB-KW"/>
</dbReference>
<proteinExistence type="predicted"/>
<protein>
    <submittedName>
        <fullName evidence="1">SAM-dependent methyltransferase</fullName>
    </submittedName>
</protein>
<keyword evidence="2" id="KW-1185">Reference proteome</keyword>
<dbReference type="Gene3D" id="3.40.50.150">
    <property type="entry name" value="Vaccinia Virus protein VP39"/>
    <property type="match status" value="1"/>
</dbReference>
<name>A0A327KW13_9BRAD</name>
<keyword evidence="1" id="KW-0808">Transferase</keyword>
<dbReference type="GO" id="GO:0008168">
    <property type="term" value="F:methyltransferase activity"/>
    <property type="evidence" value="ECO:0007669"/>
    <property type="project" value="UniProtKB-KW"/>
</dbReference>
<dbReference type="Pfam" id="PF01209">
    <property type="entry name" value="Ubie_methyltran"/>
    <property type="match status" value="1"/>
</dbReference>
<dbReference type="RefSeq" id="WP_111420064.1">
    <property type="nucleotide sequence ID" value="NZ_NPEX01000108.1"/>
</dbReference>
<dbReference type="CDD" id="cd02440">
    <property type="entry name" value="AdoMet_MTases"/>
    <property type="match status" value="1"/>
</dbReference>
<dbReference type="PANTHER" id="PTHR43591:SF24">
    <property type="entry name" value="2-METHOXY-6-POLYPRENYL-1,4-BENZOQUINOL METHYLASE, MITOCHONDRIAL"/>
    <property type="match status" value="1"/>
</dbReference>
<dbReference type="SUPFAM" id="SSF53335">
    <property type="entry name" value="S-adenosyl-L-methionine-dependent methyltransferases"/>
    <property type="match status" value="1"/>
</dbReference>
<dbReference type="Proteomes" id="UP000249130">
    <property type="component" value="Unassembled WGS sequence"/>
</dbReference>
<comment type="caution">
    <text evidence="1">The sequence shown here is derived from an EMBL/GenBank/DDBJ whole genome shotgun (WGS) entry which is preliminary data.</text>
</comment>
<dbReference type="OrthoDB" id="9787738at2"/>
<gene>
    <name evidence="1" type="ORF">CH341_16220</name>
</gene>
<keyword evidence="1" id="KW-0489">Methyltransferase</keyword>
<dbReference type="InterPro" id="IPR029063">
    <property type="entry name" value="SAM-dependent_MTases_sf"/>
</dbReference>
<reference evidence="1 2" key="1">
    <citation type="submission" date="2017-07" db="EMBL/GenBank/DDBJ databases">
        <title>Draft Genome Sequences of Select Purple Nonsulfur Bacteria.</title>
        <authorList>
            <person name="Lasarre B."/>
            <person name="Mckinlay J.B."/>
        </authorList>
    </citation>
    <scope>NUCLEOTIDE SEQUENCE [LARGE SCALE GENOMIC DNA]</scope>
    <source>
        <strain evidence="1 2">DSM 5909</strain>
    </source>
</reference>
<dbReference type="EMBL" id="NPEX01000108">
    <property type="protein sequence ID" value="RAI43070.1"/>
    <property type="molecule type" value="Genomic_DNA"/>
</dbReference>
<accession>A0A327KW13</accession>
<dbReference type="PANTHER" id="PTHR43591">
    <property type="entry name" value="METHYLTRANSFERASE"/>
    <property type="match status" value="1"/>
</dbReference>
<evidence type="ECO:0000313" key="2">
    <source>
        <dbReference type="Proteomes" id="UP000249130"/>
    </source>
</evidence>
<organism evidence="1 2">
    <name type="scientific">Rhodoplanes roseus</name>
    <dbReference type="NCBI Taxonomy" id="29409"/>
    <lineage>
        <taxon>Bacteria</taxon>
        <taxon>Pseudomonadati</taxon>
        <taxon>Pseudomonadota</taxon>
        <taxon>Alphaproteobacteria</taxon>
        <taxon>Hyphomicrobiales</taxon>
        <taxon>Nitrobacteraceae</taxon>
        <taxon>Rhodoplanes</taxon>
    </lineage>
</organism>
<dbReference type="AlphaFoldDB" id="A0A327KW13"/>